<sequence length="268" mass="28606">MPPLNKHISKLAGANVLIIGGTAGVGYAVAEAVVEYGAASVILSSSNLDRVSTSTLRLRESYPSTACQITGFACDLKQESLLESNIEGLFNAATLEGTRQLNHVIFTAGDHPNPKPLSEIDFNFIKETGLVRFFAPLLIAKHAMKHMAPGPASSISFTSGISAYRPYPNWNALGAYTGSLEGMVRSLAVEMKPVRVNLVCLGPVDTDLIARWYSTPEERKRGIDAIGSTSVTGAIGQAEDVAEAYVYCMKDYNLTASVINSNGGMLMV</sequence>
<dbReference type="PANTHER" id="PTHR43477:SF1">
    <property type="entry name" value="DIHYDROANTICAPSIN 7-DEHYDROGENASE"/>
    <property type="match status" value="1"/>
</dbReference>
<proteinExistence type="inferred from homology"/>
<organism evidence="4 5">
    <name type="scientific">Penicillium camemberti (strain FM 013)</name>
    <dbReference type="NCBI Taxonomy" id="1429867"/>
    <lineage>
        <taxon>Eukaryota</taxon>
        <taxon>Fungi</taxon>
        <taxon>Dikarya</taxon>
        <taxon>Ascomycota</taxon>
        <taxon>Pezizomycotina</taxon>
        <taxon>Eurotiomycetes</taxon>
        <taxon>Eurotiomycetidae</taxon>
        <taxon>Eurotiales</taxon>
        <taxon>Aspergillaceae</taxon>
        <taxon>Penicillium</taxon>
    </lineage>
</organism>
<dbReference type="InterPro" id="IPR051122">
    <property type="entry name" value="SDR_DHRS6-like"/>
</dbReference>
<evidence type="ECO:0000256" key="3">
    <source>
        <dbReference type="ARBA" id="ARBA00023002"/>
    </source>
</evidence>
<evidence type="ECO:0000313" key="4">
    <source>
        <dbReference type="EMBL" id="CRL20464.1"/>
    </source>
</evidence>
<accession>A0A0G4P2D0</accession>
<dbReference type="AlphaFoldDB" id="A0A0G4P2D0"/>
<reference evidence="4 5" key="1">
    <citation type="journal article" date="2014" name="Nat. Commun.">
        <title>Multiple recent horizontal transfers of a large genomic region in cheese making fungi.</title>
        <authorList>
            <person name="Cheeseman K."/>
            <person name="Ropars J."/>
            <person name="Renault P."/>
            <person name="Dupont J."/>
            <person name="Gouzy J."/>
            <person name="Branca A."/>
            <person name="Abraham A.L."/>
            <person name="Ceppi M."/>
            <person name="Conseiller E."/>
            <person name="Debuchy R."/>
            <person name="Malagnac F."/>
            <person name="Goarin A."/>
            <person name="Silar P."/>
            <person name="Lacoste S."/>
            <person name="Sallet E."/>
            <person name="Bensimon A."/>
            <person name="Giraud T."/>
            <person name="Brygoo Y."/>
        </authorList>
    </citation>
    <scope>NUCLEOTIDE SEQUENCE [LARGE SCALE GENOMIC DNA]</scope>
    <source>
        <strain evidence="5">FM 013</strain>
    </source>
</reference>
<evidence type="ECO:0000256" key="1">
    <source>
        <dbReference type="ARBA" id="ARBA00006484"/>
    </source>
</evidence>
<gene>
    <name evidence="4" type="ORF">PCAMFM013_S004g000405</name>
</gene>
<protein>
    <submittedName>
        <fullName evidence="4">Short-chain dehydrogenase/reductase SDR</fullName>
    </submittedName>
</protein>
<name>A0A0G4P2D0_PENC3</name>
<dbReference type="SUPFAM" id="SSF51735">
    <property type="entry name" value="NAD(P)-binding Rossmann-fold domains"/>
    <property type="match status" value="1"/>
</dbReference>
<dbReference type="STRING" id="1429867.A0A0G4P2D0"/>
<dbReference type="GO" id="GO:0016491">
    <property type="term" value="F:oxidoreductase activity"/>
    <property type="evidence" value="ECO:0007669"/>
    <property type="project" value="UniProtKB-KW"/>
</dbReference>
<dbReference type="Proteomes" id="UP000053732">
    <property type="component" value="Unassembled WGS sequence"/>
</dbReference>
<keyword evidence="5" id="KW-1185">Reference proteome</keyword>
<dbReference type="InterPro" id="IPR002347">
    <property type="entry name" value="SDR_fam"/>
</dbReference>
<dbReference type="Pfam" id="PF23441">
    <property type="entry name" value="SDR"/>
    <property type="match status" value="1"/>
</dbReference>
<evidence type="ECO:0000256" key="2">
    <source>
        <dbReference type="ARBA" id="ARBA00022857"/>
    </source>
</evidence>
<dbReference type="InterPro" id="IPR036291">
    <property type="entry name" value="NAD(P)-bd_dom_sf"/>
</dbReference>
<evidence type="ECO:0000313" key="5">
    <source>
        <dbReference type="Proteomes" id="UP000053732"/>
    </source>
</evidence>
<keyword evidence="3" id="KW-0560">Oxidoreductase</keyword>
<dbReference type="EMBL" id="HG793137">
    <property type="protein sequence ID" value="CRL20464.1"/>
    <property type="molecule type" value="Genomic_DNA"/>
</dbReference>
<dbReference type="InterPro" id="IPR057571">
    <property type="entry name" value="SDR_PhqE-like"/>
</dbReference>
<dbReference type="PANTHER" id="PTHR43477">
    <property type="entry name" value="DIHYDROANTICAPSIN 7-DEHYDROGENASE"/>
    <property type="match status" value="1"/>
</dbReference>
<dbReference type="CDD" id="cd05233">
    <property type="entry name" value="SDR_c"/>
    <property type="match status" value="1"/>
</dbReference>
<keyword evidence="2" id="KW-0521">NADP</keyword>
<dbReference type="Gene3D" id="3.40.50.720">
    <property type="entry name" value="NAD(P)-binding Rossmann-like Domain"/>
    <property type="match status" value="1"/>
</dbReference>
<comment type="similarity">
    <text evidence="1">Belongs to the short-chain dehydrogenases/reductases (SDR) family.</text>
</comment>
<dbReference type="PRINTS" id="PR00081">
    <property type="entry name" value="GDHRDH"/>
</dbReference>